<dbReference type="Gene3D" id="2.60.40.10">
    <property type="entry name" value="Immunoglobulins"/>
    <property type="match status" value="1"/>
</dbReference>
<evidence type="ECO:0000313" key="4">
    <source>
        <dbReference type="Proteomes" id="UP001066276"/>
    </source>
</evidence>
<reference evidence="3" key="1">
    <citation type="journal article" date="2022" name="bioRxiv">
        <title>Sequencing and chromosome-scale assembly of the giantPleurodeles waltlgenome.</title>
        <authorList>
            <person name="Brown T."/>
            <person name="Elewa A."/>
            <person name="Iarovenko S."/>
            <person name="Subramanian E."/>
            <person name="Araus A.J."/>
            <person name="Petzold A."/>
            <person name="Susuki M."/>
            <person name="Suzuki K.-i.T."/>
            <person name="Hayashi T."/>
            <person name="Toyoda A."/>
            <person name="Oliveira C."/>
            <person name="Osipova E."/>
            <person name="Leigh N.D."/>
            <person name="Simon A."/>
            <person name="Yun M.H."/>
        </authorList>
    </citation>
    <scope>NUCLEOTIDE SEQUENCE</scope>
    <source>
        <strain evidence="3">20211129_DDA</strain>
        <tissue evidence="3">Liver</tissue>
    </source>
</reference>
<dbReference type="InterPro" id="IPR036179">
    <property type="entry name" value="Ig-like_dom_sf"/>
</dbReference>
<evidence type="ECO:0000259" key="2">
    <source>
        <dbReference type="PROSITE" id="PS50835"/>
    </source>
</evidence>
<gene>
    <name evidence="3" type="ORF">NDU88_006771</name>
</gene>
<dbReference type="Proteomes" id="UP001066276">
    <property type="component" value="Chromosome 11"/>
</dbReference>
<protein>
    <recommendedName>
        <fullName evidence="2">Ig-like domain-containing protein</fullName>
    </recommendedName>
</protein>
<feature type="region of interest" description="Disordered" evidence="1">
    <location>
        <begin position="166"/>
        <end position="185"/>
    </location>
</feature>
<dbReference type="Pfam" id="PF07686">
    <property type="entry name" value="V-set"/>
    <property type="match status" value="1"/>
</dbReference>
<dbReference type="SUPFAM" id="SSF48726">
    <property type="entry name" value="Immunoglobulin"/>
    <property type="match status" value="1"/>
</dbReference>
<dbReference type="AlphaFoldDB" id="A0AAV7LSV4"/>
<proteinExistence type="predicted"/>
<accession>A0AAV7LSV4</accession>
<dbReference type="InterPro" id="IPR007110">
    <property type="entry name" value="Ig-like_dom"/>
</dbReference>
<sequence length="368" mass="39818">MRSLLYRVLFVAGRGEDIAALGLLSHVLKTKMAPKPIRSPGDKTEGVKVTRVGRGKGELSGANKRPTATVVKPAGENMLSLGKGSKTSDSITTPPLKIKVKGKSQSTITTFLAGGAQDTRSAHITAPSENNMSGKEPLLSTSSMKGCTINNNPLVNLRQGIESVSELEDNHRETREKELGPPIENKQFQVQQFDQFERLEHQGGEGEESDLSSSDHSLGGSDDSETSEAENESSSNEPTVRQLRRHRKSVKARPCSWAQHSVTQEPSVTVTPGQTTRISCTLGGGLTVSGNRVAFHQQKLGKVPRYLLYYLTESNKGKGEGVEDRFVGFGSCSMGYLTIKGVQEKEDAVYYCSSWTGSQCTVTQGRGK</sequence>
<feature type="compositionally biased region" description="Basic residues" evidence="1">
    <location>
        <begin position="242"/>
        <end position="251"/>
    </location>
</feature>
<comment type="caution">
    <text evidence="3">The sequence shown here is derived from an EMBL/GenBank/DDBJ whole genome shotgun (WGS) entry which is preliminary data.</text>
</comment>
<feature type="domain" description="Ig-like" evidence="2">
    <location>
        <begin position="238"/>
        <end position="363"/>
    </location>
</feature>
<feature type="compositionally biased region" description="Basic and acidic residues" evidence="1">
    <location>
        <begin position="168"/>
        <end position="179"/>
    </location>
</feature>
<dbReference type="InterPro" id="IPR050150">
    <property type="entry name" value="IgV_Light_Chain"/>
</dbReference>
<dbReference type="PANTHER" id="PTHR23267">
    <property type="entry name" value="IMMUNOGLOBULIN LIGHT CHAIN"/>
    <property type="match status" value="1"/>
</dbReference>
<feature type="compositionally biased region" description="Low complexity" evidence="1">
    <location>
        <begin position="211"/>
        <end position="221"/>
    </location>
</feature>
<feature type="compositionally biased region" description="Acidic residues" evidence="1">
    <location>
        <begin position="222"/>
        <end position="231"/>
    </location>
</feature>
<dbReference type="PROSITE" id="PS50835">
    <property type="entry name" value="IG_LIKE"/>
    <property type="match status" value="1"/>
</dbReference>
<evidence type="ECO:0000256" key="1">
    <source>
        <dbReference type="SAM" id="MobiDB-lite"/>
    </source>
</evidence>
<dbReference type="EMBL" id="JANPWB010000015">
    <property type="protein sequence ID" value="KAJ1093674.1"/>
    <property type="molecule type" value="Genomic_DNA"/>
</dbReference>
<feature type="region of interest" description="Disordered" evidence="1">
    <location>
        <begin position="201"/>
        <end position="258"/>
    </location>
</feature>
<dbReference type="InterPro" id="IPR013106">
    <property type="entry name" value="Ig_V-set"/>
</dbReference>
<dbReference type="InterPro" id="IPR013783">
    <property type="entry name" value="Ig-like_fold"/>
</dbReference>
<evidence type="ECO:0000313" key="3">
    <source>
        <dbReference type="EMBL" id="KAJ1093674.1"/>
    </source>
</evidence>
<organism evidence="3 4">
    <name type="scientific">Pleurodeles waltl</name>
    <name type="common">Iberian ribbed newt</name>
    <dbReference type="NCBI Taxonomy" id="8319"/>
    <lineage>
        <taxon>Eukaryota</taxon>
        <taxon>Metazoa</taxon>
        <taxon>Chordata</taxon>
        <taxon>Craniata</taxon>
        <taxon>Vertebrata</taxon>
        <taxon>Euteleostomi</taxon>
        <taxon>Amphibia</taxon>
        <taxon>Batrachia</taxon>
        <taxon>Caudata</taxon>
        <taxon>Salamandroidea</taxon>
        <taxon>Salamandridae</taxon>
        <taxon>Pleurodelinae</taxon>
        <taxon>Pleurodeles</taxon>
    </lineage>
</organism>
<name>A0AAV7LSV4_PLEWA</name>
<keyword evidence="4" id="KW-1185">Reference proteome</keyword>